<comment type="subcellular location">
    <subcellularLocation>
        <location evidence="1">Cytoplasm</location>
        <location evidence="1">Cytoskeleton</location>
        <location evidence="1">Microtubule organizing center</location>
        <location evidence="1">Spindle pole body</location>
    </subcellularLocation>
</comment>
<dbReference type="GO" id="GO:0051315">
    <property type="term" value="P:attachment of mitotic spindle microtubules to kinetochore"/>
    <property type="evidence" value="ECO:0007669"/>
    <property type="project" value="UniProtKB-ARBA"/>
</dbReference>
<dbReference type="InterPro" id="IPR045110">
    <property type="entry name" value="XMAP215"/>
</dbReference>
<organism evidence="10 11">
    <name type="scientific">Pichia kudriavzevii</name>
    <name type="common">Yeast</name>
    <name type="synonym">Issatchenkia orientalis</name>
    <dbReference type="NCBI Taxonomy" id="4909"/>
    <lineage>
        <taxon>Eukaryota</taxon>
        <taxon>Fungi</taxon>
        <taxon>Dikarya</taxon>
        <taxon>Ascomycota</taxon>
        <taxon>Saccharomycotina</taxon>
        <taxon>Pichiomycetes</taxon>
        <taxon>Pichiales</taxon>
        <taxon>Pichiaceae</taxon>
        <taxon>Pichia</taxon>
    </lineage>
</organism>
<evidence type="ECO:0000256" key="4">
    <source>
        <dbReference type="ARBA" id="ARBA00023212"/>
    </source>
</evidence>
<dbReference type="Gene3D" id="1.25.10.10">
    <property type="entry name" value="Leucine-rich Repeat Variant"/>
    <property type="match status" value="2"/>
</dbReference>
<dbReference type="InterPro" id="IPR048491">
    <property type="entry name" value="XMAP215_CLASP_TOG"/>
</dbReference>
<dbReference type="Pfam" id="PF21041">
    <property type="entry name" value="XMAP215_CLASP_TOG"/>
    <property type="match status" value="2"/>
</dbReference>
<evidence type="ECO:0000256" key="3">
    <source>
        <dbReference type="ARBA" id="ARBA00022737"/>
    </source>
</evidence>
<evidence type="ECO:0000256" key="6">
    <source>
        <dbReference type="PROSITE-ProRule" id="PRU00103"/>
    </source>
</evidence>
<protein>
    <recommendedName>
        <fullName evidence="9">TOG domain-containing protein</fullName>
    </recommendedName>
</protein>
<dbReference type="FunFam" id="1.25.10.10:FF:000019">
    <property type="entry name" value="Cytoskeleton-associated protein 5"/>
    <property type="match status" value="1"/>
</dbReference>
<dbReference type="AlphaFoldDB" id="A0A099P1W0"/>
<feature type="compositionally biased region" description="Polar residues" evidence="8">
    <location>
        <begin position="528"/>
        <end position="555"/>
    </location>
</feature>
<dbReference type="GO" id="GO:0099070">
    <property type="term" value="C:static microtubule bundle"/>
    <property type="evidence" value="ECO:0007669"/>
    <property type="project" value="UniProtKB-ARBA"/>
</dbReference>
<reference evidence="11" key="1">
    <citation type="journal article" date="2014" name="Microb. Cell Fact.">
        <title>Exploiting Issatchenkia orientalis SD108 for succinic acid production.</title>
        <authorList>
            <person name="Xiao H."/>
            <person name="Shao Z."/>
            <person name="Jiang Y."/>
            <person name="Dole S."/>
            <person name="Zhao H."/>
        </authorList>
    </citation>
    <scope>NUCLEOTIDE SEQUENCE [LARGE SCALE GENOMIC DNA]</scope>
    <source>
        <strain evidence="11">SD108</strain>
    </source>
</reference>
<feature type="region of interest" description="Disordered" evidence="8">
    <location>
        <begin position="516"/>
        <end position="576"/>
    </location>
</feature>
<evidence type="ECO:0000313" key="11">
    <source>
        <dbReference type="Proteomes" id="UP000029867"/>
    </source>
</evidence>
<evidence type="ECO:0000259" key="9">
    <source>
        <dbReference type="SMART" id="SM01349"/>
    </source>
</evidence>
<dbReference type="Pfam" id="PF21042">
    <property type="entry name" value="Stu2_CTS"/>
    <property type="match status" value="1"/>
</dbReference>
<dbReference type="GO" id="GO:0046785">
    <property type="term" value="P:microtubule polymerization"/>
    <property type="evidence" value="ECO:0007669"/>
    <property type="project" value="InterPro"/>
</dbReference>
<dbReference type="GO" id="GO:1990571">
    <property type="term" value="P:meiotic centromere clustering"/>
    <property type="evidence" value="ECO:0007669"/>
    <property type="project" value="UniProtKB-ARBA"/>
</dbReference>
<dbReference type="PANTHER" id="PTHR12609">
    <property type="entry name" value="MICROTUBULE ASSOCIATED PROTEIN XMAP215"/>
    <property type="match status" value="1"/>
</dbReference>
<comment type="caution">
    <text evidence="10">The sequence shown here is derived from an EMBL/GenBank/DDBJ whole genome shotgun (WGS) entry which is preliminary data.</text>
</comment>
<dbReference type="InterPro" id="IPR034085">
    <property type="entry name" value="TOG"/>
</dbReference>
<evidence type="ECO:0000256" key="8">
    <source>
        <dbReference type="SAM" id="MobiDB-lite"/>
    </source>
</evidence>
<dbReference type="GO" id="GO:0005881">
    <property type="term" value="C:cytoplasmic microtubule"/>
    <property type="evidence" value="ECO:0007669"/>
    <property type="project" value="UniProtKB-ARBA"/>
</dbReference>
<dbReference type="Proteomes" id="UP000029867">
    <property type="component" value="Unassembled WGS sequence"/>
</dbReference>
<dbReference type="InterPro" id="IPR048492">
    <property type="entry name" value="Stu2_CTS"/>
</dbReference>
<comment type="similarity">
    <text evidence="5">Belongs to the TOG/XMAP215 family.</text>
</comment>
<feature type="repeat" description="HEAT" evidence="6">
    <location>
        <begin position="443"/>
        <end position="479"/>
    </location>
</feature>
<dbReference type="GO" id="GO:0000022">
    <property type="term" value="P:mitotic spindle elongation"/>
    <property type="evidence" value="ECO:0007669"/>
    <property type="project" value="UniProtKB-ARBA"/>
</dbReference>
<dbReference type="SUPFAM" id="SSF48371">
    <property type="entry name" value="ARM repeat"/>
    <property type="match status" value="1"/>
</dbReference>
<feature type="domain" description="TOG" evidence="9">
    <location>
        <begin position="274"/>
        <end position="506"/>
    </location>
</feature>
<evidence type="ECO:0000313" key="10">
    <source>
        <dbReference type="EMBL" id="KGK38056.1"/>
    </source>
</evidence>
<dbReference type="GO" id="GO:0030951">
    <property type="term" value="P:establishment or maintenance of microtubule cytoskeleton polarity"/>
    <property type="evidence" value="ECO:0007669"/>
    <property type="project" value="InterPro"/>
</dbReference>
<proteinExistence type="inferred from homology"/>
<dbReference type="GO" id="GO:1990498">
    <property type="term" value="C:mitotic spindle microtubule"/>
    <property type="evidence" value="ECO:0007669"/>
    <property type="project" value="UniProtKB-ARBA"/>
</dbReference>
<name>A0A099P1W0_PICKU</name>
<keyword evidence="2" id="KW-0963">Cytoplasm</keyword>
<dbReference type="EMBL" id="JQFK01000025">
    <property type="protein sequence ID" value="KGK38056.1"/>
    <property type="molecule type" value="Genomic_DNA"/>
</dbReference>
<feature type="region of interest" description="Disordered" evidence="8">
    <location>
        <begin position="694"/>
        <end position="717"/>
    </location>
</feature>
<dbReference type="eggNOG" id="KOG1820">
    <property type="taxonomic scope" value="Eukaryota"/>
</dbReference>
<sequence>MSEEEFEKLPLDQLLAHKLWKARQLGYSKLRILAENNVNDPEIHDLLENPERLRKIVADPNVLSQETAIHTLCEILKRTGKQAVKTREFIVPVLVEKGIISSKIGAKNDSIECLLIYVEIDTPDPVIELMVPSLGVKNPKQVTATIKAINAIYAEFGCDVVSPKLIMEHITKMFAHSDRNVRAEASSLSVTIRSYMGDSFDVFIFPKLKSIQQKDLTKLFDKIEPGVKPKRLLFRDRERLESNVNLVQSKGDDDIVMQDAITANQEEEKFDPYELEEPVDVLSKLPTDLSSRISDPIWKERVAVLEEISKLFKVMKIKNDDFSDFIGLMVKCLKDVNLQVLSLSCSILVDLANGLKRNFERYVRTIINPLLERTKEKKRTILDSLNNVLDLCFKYGRFEDILEPIVEHMSHIAPPVKVESMHYLVRCLKELEEVPKKHEVEIIMEPAIKLLQDSQLPVRNAASEVIGVLLKMIGPDNSRYFIDRIDKRHVKKVLSICDSTTVKALRKSIHRKSPISAKTEAIPDLRNKSTVSVNDESRKVQQQHNDTSMNTSSIPSKRMATSPLKKDSIGSKSNLTSRSLKASNISNFGMASQQVRELETLRAEKLEWMSLKKNLTAELEDAKHNNETLLKDIVTLNGKLDDYHNKFTTMSMTLKSKDTQIFRLKSDLENFQTKNIQYQQKIKMLENQLKNASTSSSSATSFSSTKPVDPVNSTDLATESNDINRRISILSIDSSNGDGSFLAREESPSLQLNQSTLYNFDDNDDGWKRATAVTNDLKAKIQMMKARTRVLDHADD</sequence>
<dbReference type="HOGENOM" id="CLU_008401_1_0_1"/>
<dbReference type="PROSITE" id="PS50077">
    <property type="entry name" value="HEAT_REPEAT"/>
    <property type="match status" value="1"/>
</dbReference>
<dbReference type="GO" id="GO:0000776">
    <property type="term" value="C:kinetochore"/>
    <property type="evidence" value="ECO:0007669"/>
    <property type="project" value="UniProtKB-ARBA"/>
</dbReference>
<dbReference type="InterPro" id="IPR021133">
    <property type="entry name" value="HEAT_type_2"/>
</dbReference>
<feature type="compositionally biased region" description="Low complexity" evidence="8">
    <location>
        <begin position="694"/>
        <end position="705"/>
    </location>
</feature>
<dbReference type="GO" id="GO:0044732">
    <property type="term" value="C:mitotic spindle pole body"/>
    <property type="evidence" value="ECO:0007669"/>
    <property type="project" value="UniProtKB-ARBA"/>
</dbReference>
<dbReference type="VEuPathDB" id="FungiDB:C5L36_0B03660"/>
<evidence type="ECO:0000256" key="5">
    <source>
        <dbReference type="ARBA" id="ARBA00025722"/>
    </source>
</evidence>
<feature type="coiled-coil region" evidence="7">
    <location>
        <begin position="598"/>
        <end position="639"/>
    </location>
</feature>
<keyword evidence="4" id="KW-0206">Cytoskeleton</keyword>
<dbReference type="GO" id="GO:0061863">
    <property type="term" value="F:microtubule plus end polymerase"/>
    <property type="evidence" value="ECO:0007669"/>
    <property type="project" value="InterPro"/>
</dbReference>
<dbReference type="SMART" id="SM01349">
    <property type="entry name" value="TOG"/>
    <property type="match status" value="2"/>
</dbReference>
<dbReference type="InterPro" id="IPR011989">
    <property type="entry name" value="ARM-like"/>
</dbReference>
<gene>
    <name evidence="10" type="ORF">JL09_g2783</name>
</gene>
<keyword evidence="7" id="KW-0175">Coiled coil</keyword>
<evidence type="ECO:0000256" key="1">
    <source>
        <dbReference type="ARBA" id="ARBA00004317"/>
    </source>
</evidence>
<keyword evidence="3" id="KW-0677">Repeat</keyword>
<accession>A0A099P1W0</accession>
<evidence type="ECO:0000256" key="2">
    <source>
        <dbReference type="ARBA" id="ARBA00022490"/>
    </source>
</evidence>
<dbReference type="InterPro" id="IPR016024">
    <property type="entry name" value="ARM-type_fold"/>
</dbReference>
<evidence type="ECO:0000256" key="7">
    <source>
        <dbReference type="SAM" id="Coils"/>
    </source>
</evidence>
<dbReference type="GO" id="GO:0051010">
    <property type="term" value="F:microtubule plus-end binding"/>
    <property type="evidence" value="ECO:0007669"/>
    <property type="project" value="InterPro"/>
</dbReference>
<feature type="domain" description="TOG" evidence="9">
    <location>
        <begin position="1"/>
        <end position="229"/>
    </location>
</feature>